<comment type="caution">
    <text evidence="2">The sequence shown here is derived from an EMBL/GenBank/DDBJ whole genome shotgun (WGS) entry which is preliminary data.</text>
</comment>
<name>A0ABQ3BKL1_9FLAO</name>
<sequence>MLTFLIILGCLLLLNVLIFIFSRNKVEDTSAPKHKRATYEEEVRKVNTQRSVTTPQLQDAS</sequence>
<dbReference type="EMBL" id="BMWY01000002">
    <property type="protein sequence ID" value="GGZ49640.1"/>
    <property type="molecule type" value="Genomic_DNA"/>
</dbReference>
<organism evidence="2 3">
    <name type="scientific">Mesonia mobilis</name>
    <dbReference type="NCBI Taxonomy" id="369791"/>
    <lineage>
        <taxon>Bacteria</taxon>
        <taxon>Pseudomonadati</taxon>
        <taxon>Bacteroidota</taxon>
        <taxon>Flavobacteriia</taxon>
        <taxon>Flavobacteriales</taxon>
        <taxon>Flavobacteriaceae</taxon>
        <taxon>Mesonia</taxon>
    </lineage>
</organism>
<evidence type="ECO:0000313" key="3">
    <source>
        <dbReference type="Proteomes" id="UP000615593"/>
    </source>
</evidence>
<feature type="compositionally biased region" description="Basic and acidic residues" evidence="1">
    <location>
        <begin position="27"/>
        <end position="45"/>
    </location>
</feature>
<protein>
    <submittedName>
        <fullName evidence="2">Uncharacterized protein</fullName>
    </submittedName>
</protein>
<feature type="region of interest" description="Disordered" evidence="1">
    <location>
        <begin position="27"/>
        <end position="61"/>
    </location>
</feature>
<evidence type="ECO:0000313" key="2">
    <source>
        <dbReference type="EMBL" id="GGZ49640.1"/>
    </source>
</evidence>
<reference evidence="3" key="1">
    <citation type="journal article" date="2019" name="Int. J. Syst. Evol. Microbiol.">
        <title>The Global Catalogue of Microorganisms (GCM) 10K type strain sequencing project: providing services to taxonomists for standard genome sequencing and annotation.</title>
        <authorList>
            <consortium name="The Broad Institute Genomics Platform"/>
            <consortium name="The Broad Institute Genome Sequencing Center for Infectious Disease"/>
            <person name="Wu L."/>
            <person name="Ma J."/>
        </authorList>
    </citation>
    <scope>NUCLEOTIDE SEQUENCE [LARGE SCALE GENOMIC DNA]</scope>
    <source>
        <strain evidence="3">KCTC 12708</strain>
    </source>
</reference>
<feature type="compositionally biased region" description="Polar residues" evidence="1">
    <location>
        <begin position="46"/>
        <end position="61"/>
    </location>
</feature>
<proteinExistence type="predicted"/>
<gene>
    <name evidence="2" type="ORF">GCM10008088_08850</name>
</gene>
<dbReference type="Proteomes" id="UP000615593">
    <property type="component" value="Unassembled WGS sequence"/>
</dbReference>
<keyword evidence="3" id="KW-1185">Reference proteome</keyword>
<dbReference type="GeneID" id="94368550"/>
<evidence type="ECO:0000256" key="1">
    <source>
        <dbReference type="SAM" id="MobiDB-lite"/>
    </source>
</evidence>
<accession>A0ABQ3BKL1</accession>
<dbReference type="RefSeq" id="WP_156876732.1">
    <property type="nucleotide sequence ID" value="NZ_BMWY01000002.1"/>
</dbReference>